<sequence>MGVKRRTRCPQRQACGLVASVGETRAQLAIYPVKLLLEIDLRQSSQEYSGEEICEDRHTQRRMDSSSRAGGLDELGSGASRGTKLIRKQFQVSNVTGMLEELYEAAAISAR</sequence>
<reference evidence="2 3" key="1">
    <citation type="submission" date="2017-06" db="EMBL/GenBank/DDBJ databases">
        <title>Comparative genomic analysis of Ambrosia Fusariam Clade fungi.</title>
        <authorList>
            <person name="Stajich J.E."/>
            <person name="Carrillo J."/>
            <person name="Kijimoto T."/>
            <person name="Eskalen A."/>
            <person name="O'Donnell K."/>
            <person name="Kasson M."/>
        </authorList>
    </citation>
    <scope>NUCLEOTIDE SEQUENCE [LARGE SCALE GENOMIC DNA]</scope>
    <source>
        <strain evidence="2">UCR3666</strain>
    </source>
</reference>
<organism evidence="2 3">
    <name type="scientific">Fusarium kuroshium</name>
    <dbReference type="NCBI Taxonomy" id="2010991"/>
    <lineage>
        <taxon>Eukaryota</taxon>
        <taxon>Fungi</taxon>
        <taxon>Dikarya</taxon>
        <taxon>Ascomycota</taxon>
        <taxon>Pezizomycotina</taxon>
        <taxon>Sordariomycetes</taxon>
        <taxon>Hypocreomycetidae</taxon>
        <taxon>Hypocreales</taxon>
        <taxon>Nectriaceae</taxon>
        <taxon>Fusarium</taxon>
        <taxon>Fusarium solani species complex</taxon>
    </lineage>
</organism>
<feature type="region of interest" description="Disordered" evidence="1">
    <location>
        <begin position="50"/>
        <end position="79"/>
    </location>
</feature>
<dbReference type="Proteomes" id="UP000277212">
    <property type="component" value="Unassembled WGS sequence"/>
</dbReference>
<evidence type="ECO:0000313" key="3">
    <source>
        <dbReference type="Proteomes" id="UP000277212"/>
    </source>
</evidence>
<dbReference type="AlphaFoldDB" id="A0A3M2SA94"/>
<feature type="compositionally biased region" description="Basic and acidic residues" evidence="1">
    <location>
        <begin position="55"/>
        <end position="65"/>
    </location>
</feature>
<gene>
    <name evidence="2" type="ORF">CDV36_005843</name>
</gene>
<evidence type="ECO:0000313" key="2">
    <source>
        <dbReference type="EMBL" id="RMJ14488.1"/>
    </source>
</evidence>
<keyword evidence="3" id="KW-1185">Reference proteome</keyword>
<proteinExistence type="predicted"/>
<protein>
    <submittedName>
        <fullName evidence="2">Uncharacterized protein</fullName>
    </submittedName>
</protein>
<evidence type="ECO:0000256" key="1">
    <source>
        <dbReference type="SAM" id="MobiDB-lite"/>
    </source>
</evidence>
<comment type="caution">
    <text evidence="2">The sequence shown here is derived from an EMBL/GenBank/DDBJ whole genome shotgun (WGS) entry which is preliminary data.</text>
</comment>
<name>A0A3M2SA94_9HYPO</name>
<dbReference type="EMBL" id="NKUJ01000084">
    <property type="protein sequence ID" value="RMJ14488.1"/>
    <property type="molecule type" value="Genomic_DNA"/>
</dbReference>
<accession>A0A3M2SA94</accession>